<protein>
    <submittedName>
        <fullName evidence="1">Uncharacterized protein</fullName>
    </submittedName>
</protein>
<evidence type="ECO:0000313" key="2">
    <source>
        <dbReference type="Proteomes" id="UP000887159"/>
    </source>
</evidence>
<organism evidence="1 2">
    <name type="scientific">Trichonephila clavipes</name>
    <name type="common">Golden silk orbweaver</name>
    <name type="synonym">Nephila clavipes</name>
    <dbReference type="NCBI Taxonomy" id="2585209"/>
    <lineage>
        <taxon>Eukaryota</taxon>
        <taxon>Metazoa</taxon>
        <taxon>Ecdysozoa</taxon>
        <taxon>Arthropoda</taxon>
        <taxon>Chelicerata</taxon>
        <taxon>Arachnida</taxon>
        <taxon>Araneae</taxon>
        <taxon>Araneomorphae</taxon>
        <taxon>Entelegynae</taxon>
        <taxon>Araneoidea</taxon>
        <taxon>Nephilidae</taxon>
        <taxon>Trichonephila</taxon>
    </lineage>
</organism>
<accession>A0A8X6V9N4</accession>
<dbReference type="AlphaFoldDB" id="A0A8X6V9N4"/>
<keyword evidence="2" id="KW-1185">Reference proteome</keyword>
<dbReference type="Proteomes" id="UP000887159">
    <property type="component" value="Unassembled WGS sequence"/>
</dbReference>
<sequence length="214" mass="23940">MRPAQKRYQYNSSSAYSGRVSQVDMVTSTGASETRCVEGRMRRRGVDTRIFPVFRGYQLSIDRRHPIGIVVSNNGVTENIRVPCEFRFWAPSTTTYLSSTSVCQIPPAMRERTLRHWLVTLITVPLGLGSNPGKDMDLYKCIVPLWYGGTLNGCRVASPLVRLVEEKERSSPRESPGLVPNIRISVSAKYRHGLRTAESSIVESIPLPSKIGKI</sequence>
<comment type="caution">
    <text evidence="1">The sequence shown here is derived from an EMBL/GenBank/DDBJ whole genome shotgun (WGS) entry which is preliminary data.</text>
</comment>
<name>A0A8X6V9N4_TRICX</name>
<dbReference type="EMBL" id="BMAU01021295">
    <property type="protein sequence ID" value="GFY10162.1"/>
    <property type="molecule type" value="Genomic_DNA"/>
</dbReference>
<evidence type="ECO:0000313" key="1">
    <source>
        <dbReference type="EMBL" id="GFY10162.1"/>
    </source>
</evidence>
<reference evidence="1" key="1">
    <citation type="submission" date="2020-08" db="EMBL/GenBank/DDBJ databases">
        <title>Multicomponent nature underlies the extraordinary mechanical properties of spider dragline silk.</title>
        <authorList>
            <person name="Kono N."/>
            <person name="Nakamura H."/>
            <person name="Mori M."/>
            <person name="Yoshida Y."/>
            <person name="Ohtoshi R."/>
            <person name="Malay A.D."/>
            <person name="Moran D.A.P."/>
            <person name="Tomita M."/>
            <person name="Numata K."/>
            <person name="Arakawa K."/>
        </authorList>
    </citation>
    <scope>NUCLEOTIDE SEQUENCE</scope>
</reference>
<gene>
    <name evidence="1" type="ORF">TNCV_360291</name>
</gene>
<proteinExistence type="predicted"/>